<keyword evidence="5" id="KW-0131">Cell cycle</keyword>
<evidence type="ECO:0000256" key="1">
    <source>
        <dbReference type="ARBA" id="ARBA00004123"/>
    </source>
</evidence>
<proteinExistence type="inferred from homology"/>
<dbReference type="GO" id="GO:0007064">
    <property type="term" value="P:mitotic sister chromatid cohesion"/>
    <property type="evidence" value="ECO:0007669"/>
    <property type="project" value="InterPro"/>
</dbReference>
<dbReference type="PANTHER" id="PTHR28605">
    <property type="entry name" value="CTF8, CHROMOSOME TRANSMISSION FIDELITY FACTOR 8 HOMOLOG (S. CEREVISIAE)"/>
    <property type="match status" value="1"/>
</dbReference>
<evidence type="ECO:0000256" key="4">
    <source>
        <dbReference type="ARBA" id="ARBA00023242"/>
    </source>
</evidence>
<evidence type="ECO:0000256" key="3">
    <source>
        <dbReference type="ARBA" id="ARBA00023125"/>
    </source>
</evidence>
<dbReference type="PANTHER" id="PTHR28605:SF1">
    <property type="entry name" value="CHROMOSOME TRANSMISSION FIDELITY FACTOR 8"/>
    <property type="match status" value="1"/>
</dbReference>
<dbReference type="OrthoDB" id="121932at2759"/>
<evidence type="ECO:0000256" key="5">
    <source>
        <dbReference type="ARBA" id="ARBA00023306"/>
    </source>
</evidence>
<organism evidence="8 9">
    <name type="scientific">Sphaeroforma arctica JP610</name>
    <dbReference type="NCBI Taxonomy" id="667725"/>
    <lineage>
        <taxon>Eukaryota</taxon>
        <taxon>Ichthyosporea</taxon>
        <taxon>Ichthyophonida</taxon>
        <taxon>Sphaeroforma</taxon>
    </lineage>
</organism>
<keyword evidence="4" id="KW-0539">Nucleus</keyword>
<evidence type="ECO:0000313" key="8">
    <source>
        <dbReference type="EMBL" id="KNC86701.1"/>
    </source>
</evidence>
<dbReference type="GO" id="GO:0031390">
    <property type="term" value="C:Ctf18 RFC-like complex"/>
    <property type="evidence" value="ECO:0007669"/>
    <property type="project" value="InterPro"/>
</dbReference>
<keyword evidence="7" id="KW-0812">Transmembrane</keyword>
<evidence type="ECO:0000313" key="9">
    <source>
        <dbReference type="Proteomes" id="UP000054560"/>
    </source>
</evidence>
<keyword evidence="2" id="KW-0235">DNA replication</keyword>
<dbReference type="GO" id="GO:0003677">
    <property type="term" value="F:DNA binding"/>
    <property type="evidence" value="ECO:0007669"/>
    <property type="project" value="UniProtKB-KW"/>
</dbReference>
<name>A0A0L0GCT5_9EUKA</name>
<dbReference type="GeneID" id="25901671"/>
<comment type="subcellular location">
    <subcellularLocation>
        <location evidence="1">Nucleus</location>
    </subcellularLocation>
</comment>
<feature type="transmembrane region" description="Helical" evidence="7">
    <location>
        <begin position="122"/>
        <end position="145"/>
    </location>
</feature>
<keyword evidence="7" id="KW-1133">Transmembrane helix</keyword>
<protein>
    <submittedName>
        <fullName evidence="8">Uncharacterized protein</fullName>
    </submittedName>
</protein>
<dbReference type="InterPro" id="IPR018607">
    <property type="entry name" value="Ctf8"/>
</dbReference>
<reference evidence="8 9" key="1">
    <citation type="submission" date="2011-02" db="EMBL/GenBank/DDBJ databases">
        <title>The Genome Sequence of Sphaeroforma arctica JP610.</title>
        <authorList>
            <consortium name="The Broad Institute Genome Sequencing Platform"/>
            <person name="Russ C."/>
            <person name="Cuomo C."/>
            <person name="Young S.K."/>
            <person name="Zeng Q."/>
            <person name="Gargeya S."/>
            <person name="Alvarado L."/>
            <person name="Berlin A."/>
            <person name="Chapman S.B."/>
            <person name="Chen Z."/>
            <person name="Freedman E."/>
            <person name="Gellesch M."/>
            <person name="Goldberg J."/>
            <person name="Griggs A."/>
            <person name="Gujja S."/>
            <person name="Heilman E."/>
            <person name="Heiman D."/>
            <person name="Howarth C."/>
            <person name="Mehta T."/>
            <person name="Neiman D."/>
            <person name="Pearson M."/>
            <person name="Roberts A."/>
            <person name="Saif S."/>
            <person name="Shea T."/>
            <person name="Shenoy N."/>
            <person name="Sisk P."/>
            <person name="Stolte C."/>
            <person name="Sykes S."/>
            <person name="White J."/>
            <person name="Yandava C."/>
            <person name="Burger G."/>
            <person name="Gray M.W."/>
            <person name="Holland P.W.H."/>
            <person name="King N."/>
            <person name="Lang F.B.F."/>
            <person name="Roger A.J."/>
            <person name="Ruiz-Trillo I."/>
            <person name="Haas B."/>
            <person name="Nusbaum C."/>
            <person name="Birren B."/>
        </authorList>
    </citation>
    <scope>NUCLEOTIDE SEQUENCE [LARGE SCALE GENOMIC DNA]</scope>
    <source>
        <strain evidence="8 9">JP610</strain>
    </source>
</reference>
<dbReference type="GO" id="GO:0006260">
    <property type="term" value="P:DNA replication"/>
    <property type="evidence" value="ECO:0007669"/>
    <property type="project" value="UniProtKB-KW"/>
</dbReference>
<evidence type="ECO:0000256" key="7">
    <source>
        <dbReference type="SAM" id="Phobius"/>
    </source>
</evidence>
<evidence type="ECO:0000256" key="6">
    <source>
        <dbReference type="ARBA" id="ARBA00038447"/>
    </source>
</evidence>
<evidence type="ECO:0000256" key="2">
    <source>
        <dbReference type="ARBA" id="ARBA00022705"/>
    </source>
</evidence>
<dbReference type="Proteomes" id="UP000054560">
    <property type="component" value="Unassembled WGS sequence"/>
</dbReference>
<keyword evidence="9" id="KW-1185">Reference proteome</keyword>
<dbReference type="AlphaFoldDB" id="A0A0L0GCT5"/>
<accession>A0A0L0GCT5</accession>
<dbReference type="Pfam" id="PF09696">
    <property type="entry name" value="Ctf8"/>
    <property type="match status" value="1"/>
</dbReference>
<sequence length="148" mass="16231">MLLKIQYSDKSRGADGPAEYGMIEIQAEIKSNQLAFDGTQIGDFEILDNGKATLSVGPQKILGKVKDLDTPYAVTKKILGEDGKCIGFEVVAIIRKKFLFVERPIALISRDKIGASTCKQPFAVFVTIVLLAWLTCRIISVAMVIHCL</sequence>
<comment type="similarity">
    <text evidence="6">Belongs to the CTF8 family.</text>
</comment>
<dbReference type="EMBL" id="KQ241640">
    <property type="protein sequence ID" value="KNC86701.1"/>
    <property type="molecule type" value="Genomic_DNA"/>
</dbReference>
<dbReference type="RefSeq" id="XP_014160603.1">
    <property type="nucleotide sequence ID" value="XM_014305128.1"/>
</dbReference>
<keyword evidence="3" id="KW-0238">DNA-binding</keyword>
<keyword evidence="7" id="KW-0472">Membrane</keyword>
<gene>
    <name evidence="8" type="ORF">SARC_01167</name>
</gene>